<gene>
    <name evidence="17" type="ORF">NO263_08135</name>
</gene>
<evidence type="ECO:0000256" key="7">
    <source>
        <dbReference type="ARBA" id="ARBA00022692"/>
    </source>
</evidence>
<evidence type="ECO:0000256" key="5">
    <source>
        <dbReference type="ARBA" id="ARBA00022475"/>
    </source>
</evidence>
<evidence type="ECO:0000256" key="15">
    <source>
        <dbReference type="SAM" id="SignalP"/>
    </source>
</evidence>
<feature type="transmembrane region" description="Helical" evidence="14">
    <location>
        <begin position="123"/>
        <end position="144"/>
    </location>
</feature>
<reference evidence="17 18" key="1">
    <citation type="submission" date="2022-07" db="EMBL/GenBank/DDBJ databases">
        <title>Genome stability of Gluconacetobacter entanii AV429.</title>
        <authorList>
            <person name="Trcek J."/>
            <person name="Cepec E."/>
        </authorList>
    </citation>
    <scope>NUCLEOTIDE SEQUENCE [LARGE SCALE GENOMIC DNA]</scope>
    <source>
        <strain evidence="17 18">AV429_2022</strain>
    </source>
</reference>
<evidence type="ECO:0000256" key="8">
    <source>
        <dbReference type="ARBA" id="ARBA00022927"/>
    </source>
</evidence>
<comment type="caution">
    <text evidence="17">The sequence shown here is derived from an EMBL/GenBank/DDBJ whole genome shotgun (WGS) entry which is preliminary data.</text>
</comment>
<evidence type="ECO:0000256" key="14">
    <source>
        <dbReference type="SAM" id="Phobius"/>
    </source>
</evidence>
<feature type="region of interest" description="Disordered" evidence="13">
    <location>
        <begin position="38"/>
        <end position="109"/>
    </location>
</feature>
<dbReference type="InterPro" id="IPR002898">
    <property type="entry name" value="MotA_ExbB_proton_chnl"/>
</dbReference>
<evidence type="ECO:0000256" key="12">
    <source>
        <dbReference type="RuleBase" id="RU004057"/>
    </source>
</evidence>
<dbReference type="RefSeq" id="WP_233044544.1">
    <property type="nucleotide sequence ID" value="NZ_JANGSQ010000100.1"/>
</dbReference>
<dbReference type="InterPro" id="IPR050790">
    <property type="entry name" value="ExbB/TolQ_transport"/>
</dbReference>
<keyword evidence="7 14" id="KW-0812">Transmembrane</keyword>
<comment type="function">
    <text evidence="11">Involved in the TonB-dependent energy-dependent transport of various receptor-bound substrates. Protects ExbD from proteolytic degradation and functionally stabilizes TonB.</text>
</comment>
<dbReference type="PANTHER" id="PTHR30625:SF14">
    <property type="entry name" value="BIOPOLYMER TRANSPORT PROTEIN EXBB"/>
    <property type="match status" value="1"/>
</dbReference>
<evidence type="ECO:0000259" key="16">
    <source>
        <dbReference type="Pfam" id="PF01618"/>
    </source>
</evidence>
<dbReference type="Proteomes" id="UP001526337">
    <property type="component" value="Unassembled WGS sequence"/>
</dbReference>
<keyword evidence="5" id="KW-1003">Cell membrane</keyword>
<keyword evidence="6" id="KW-0997">Cell inner membrane</keyword>
<evidence type="ECO:0000256" key="9">
    <source>
        <dbReference type="ARBA" id="ARBA00022989"/>
    </source>
</evidence>
<evidence type="ECO:0000256" key="4">
    <source>
        <dbReference type="ARBA" id="ARBA00022448"/>
    </source>
</evidence>
<feature type="transmembrane region" description="Helical" evidence="14">
    <location>
        <begin position="230"/>
        <end position="253"/>
    </location>
</feature>
<evidence type="ECO:0000256" key="2">
    <source>
        <dbReference type="ARBA" id="ARBA00011471"/>
    </source>
</evidence>
<accession>A0ABT3K564</accession>
<keyword evidence="10 14" id="KW-0472">Membrane</keyword>
<evidence type="ECO:0000313" key="17">
    <source>
        <dbReference type="EMBL" id="MCW4590545.1"/>
    </source>
</evidence>
<evidence type="ECO:0000256" key="3">
    <source>
        <dbReference type="ARBA" id="ARBA00022093"/>
    </source>
</evidence>
<feature type="domain" description="MotA/TolQ/ExbB proton channel" evidence="16">
    <location>
        <begin position="182"/>
        <end position="307"/>
    </location>
</feature>
<feature type="transmembrane region" description="Helical" evidence="14">
    <location>
        <begin position="278"/>
        <end position="298"/>
    </location>
</feature>
<keyword evidence="8 12" id="KW-0653">Protein transport</keyword>
<feature type="compositionally biased region" description="Pro residues" evidence="13">
    <location>
        <begin position="95"/>
        <end position="108"/>
    </location>
</feature>
<comment type="subcellular location">
    <subcellularLocation>
        <location evidence="1">Cell inner membrane</location>
        <topology evidence="1">Multi-pass membrane protein</topology>
    </subcellularLocation>
    <subcellularLocation>
        <location evidence="12">Membrane</location>
        <topology evidence="12">Multi-pass membrane protein</topology>
    </subcellularLocation>
</comment>
<proteinExistence type="inferred from homology"/>
<keyword evidence="15" id="KW-0732">Signal</keyword>
<keyword evidence="9 14" id="KW-1133">Transmembrane helix</keyword>
<keyword evidence="4 12" id="KW-0813">Transport</keyword>
<evidence type="ECO:0000256" key="10">
    <source>
        <dbReference type="ARBA" id="ARBA00023136"/>
    </source>
</evidence>
<evidence type="ECO:0000256" key="13">
    <source>
        <dbReference type="SAM" id="MobiDB-lite"/>
    </source>
</evidence>
<evidence type="ECO:0000256" key="1">
    <source>
        <dbReference type="ARBA" id="ARBA00004429"/>
    </source>
</evidence>
<keyword evidence="18" id="KW-1185">Reference proteome</keyword>
<dbReference type="PANTHER" id="PTHR30625">
    <property type="entry name" value="PROTEIN TOLQ"/>
    <property type="match status" value="1"/>
</dbReference>
<comment type="similarity">
    <text evidence="12">Belongs to the exbB/tolQ family.</text>
</comment>
<feature type="chain" id="PRO_5046663877" description="Biopolymer transport protein ExbB" evidence="15">
    <location>
        <begin position="28"/>
        <end position="352"/>
    </location>
</feature>
<dbReference type="EMBL" id="JANGSQ010000100">
    <property type="protein sequence ID" value="MCW4590545.1"/>
    <property type="molecule type" value="Genomic_DNA"/>
</dbReference>
<organism evidence="17 18">
    <name type="scientific">Gluconacetobacter entanii</name>
    <dbReference type="NCBI Taxonomy" id="108528"/>
    <lineage>
        <taxon>Bacteria</taxon>
        <taxon>Pseudomonadati</taxon>
        <taxon>Pseudomonadota</taxon>
        <taxon>Alphaproteobacteria</taxon>
        <taxon>Acetobacterales</taxon>
        <taxon>Acetobacteraceae</taxon>
        <taxon>Gluconacetobacter</taxon>
    </lineage>
</organism>
<comment type="subunit">
    <text evidence="2">The accessory proteins ExbB and ExbD seem to form a complex with TonB.</text>
</comment>
<protein>
    <recommendedName>
        <fullName evidence="3">Biopolymer transport protein ExbB</fullName>
    </recommendedName>
</protein>
<feature type="signal peptide" evidence="15">
    <location>
        <begin position="1"/>
        <end position="27"/>
    </location>
</feature>
<evidence type="ECO:0000256" key="6">
    <source>
        <dbReference type="ARBA" id="ARBA00022519"/>
    </source>
</evidence>
<sequence>MIRLHRKHALITSAAFAAMLCVSSPLAALAQDAAPAADAPAVSAPPTDGAGAPSAAAPADAPAAPPADAAAPAPDAAPAPAADAPAPAPAAEAPAPAPDAPPPPPAPEGNPYGLGALWANGDFIARGVLLIMVFMSVGTWVIMIKKFFEQASLFSAAKDVTAKFWTKPTIKQGAEALPQNSPFRYIAETGVKAAEHHEGTMQESIDLHSWTTMSIQRSVDLIQTRLQGGLAFLGTVGSTSPFVGLFGTVWGIYHALTAIGIAGNASIDKVAGPVGESLIMTAIGLGTAVPAVLGYNLLVRRNKGAMDLVRNFAADLQSILMGGYRHGTDPQDTIAVRPDNSPTTTTIDNRVA</sequence>
<name>A0ABT3K564_9PROT</name>
<feature type="compositionally biased region" description="Low complexity" evidence="13">
    <location>
        <begin position="38"/>
        <end position="94"/>
    </location>
</feature>
<evidence type="ECO:0000313" key="18">
    <source>
        <dbReference type="Proteomes" id="UP001526337"/>
    </source>
</evidence>
<dbReference type="Pfam" id="PF01618">
    <property type="entry name" value="MotA_ExbB"/>
    <property type="match status" value="1"/>
</dbReference>
<evidence type="ECO:0000256" key="11">
    <source>
        <dbReference type="ARBA" id="ARBA00024816"/>
    </source>
</evidence>